<feature type="binding site" evidence="3">
    <location>
        <position position="43"/>
    </location>
    <ligand>
        <name>a divalent metal cation</name>
        <dbReference type="ChEBI" id="CHEBI:60240"/>
    </ligand>
</feature>
<dbReference type="SUPFAM" id="SSF109854">
    <property type="entry name" value="DinB/YfiT-like putative metalloenzymes"/>
    <property type="match status" value="1"/>
</dbReference>
<dbReference type="PANTHER" id="PTHR37302:SF3">
    <property type="entry name" value="DAMAGE-INDUCIBLE PROTEIN DINB"/>
    <property type="match status" value="1"/>
</dbReference>
<evidence type="ECO:0000313" key="5">
    <source>
        <dbReference type="Proteomes" id="UP000245533"/>
    </source>
</evidence>
<dbReference type="Pfam" id="PF05163">
    <property type="entry name" value="DinB"/>
    <property type="match status" value="1"/>
</dbReference>
<evidence type="ECO:0000256" key="1">
    <source>
        <dbReference type="ARBA" id="ARBA00008635"/>
    </source>
</evidence>
<evidence type="ECO:0000256" key="2">
    <source>
        <dbReference type="ARBA" id="ARBA00022723"/>
    </source>
</evidence>
<dbReference type="InterPro" id="IPR007837">
    <property type="entry name" value="DinB"/>
</dbReference>
<dbReference type="AlphaFoldDB" id="A0A316TY65"/>
<comment type="similarity">
    <text evidence="1">Belongs to the DinB family.</text>
</comment>
<feature type="binding site" evidence="3">
    <location>
        <position position="124"/>
    </location>
    <ligand>
        <name>a divalent metal cation</name>
        <dbReference type="ChEBI" id="CHEBI:60240"/>
    </ligand>
</feature>
<gene>
    <name evidence="4" type="ORF">DDZ15_01655</name>
</gene>
<protein>
    <recommendedName>
        <fullName evidence="6">Damage-inducible protein DinB</fullName>
    </recommendedName>
</protein>
<sequence>MDDRQKIQHLFQFDLWCNRKLAEKLIAEEDFEQRSACVAFLSHIINAQKIWYNRVIDLEIEATDIWQEYQPDEISSKARKIQVKWLNLIGDHEVNLETVIYYTNSKGVEYQNPLWQICHHLIIHGQHHRAQISLLLRKSGIEPPASDYIFYTRDRA</sequence>
<dbReference type="Proteomes" id="UP000245533">
    <property type="component" value="Unassembled WGS sequence"/>
</dbReference>
<evidence type="ECO:0000313" key="4">
    <source>
        <dbReference type="EMBL" id="PWN07752.1"/>
    </source>
</evidence>
<dbReference type="InterPro" id="IPR034660">
    <property type="entry name" value="DinB/YfiT-like"/>
</dbReference>
<dbReference type="Gene3D" id="1.20.120.450">
    <property type="entry name" value="dinb family like domain"/>
    <property type="match status" value="1"/>
</dbReference>
<keyword evidence="2 3" id="KW-0479">Metal-binding</keyword>
<accession>A0A316TY65</accession>
<dbReference type="EMBL" id="QGGB01000002">
    <property type="protein sequence ID" value="PWN07752.1"/>
    <property type="molecule type" value="Genomic_DNA"/>
</dbReference>
<dbReference type="OrthoDB" id="9811413at2"/>
<dbReference type="RefSeq" id="WP_109644202.1">
    <property type="nucleotide sequence ID" value="NZ_QGGB01000002.1"/>
</dbReference>
<comment type="caution">
    <text evidence="4">The sequence shown here is derived from an EMBL/GenBank/DDBJ whole genome shotgun (WGS) entry which is preliminary data.</text>
</comment>
<organism evidence="4 5">
    <name type="scientific">Rhodohalobacter mucosus</name>
    <dbReference type="NCBI Taxonomy" id="2079485"/>
    <lineage>
        <taxon>Bacteria</taxon>
        <taxon>Pseudomonadati</taxon>
        <taxon>Balneolota</taxon>
        <taxon>Balneolia</taxon>
        <taxon>Balneolales</taxon>
        <taxon>Balneolaceae</taxon>
        <taxon>Rhodohalobacter</taxon>
    </lineage>
</organism>
<feature type="binding site" evidence="3">
    <location>
        <position position="128"/>
    </location>
    <ligand>
        <name>a divalent metal cation</name>
        <dbReference type="ChEBI" id="CHEBI:60240"/>
    </ligand>
</feature>
<proteinExistence type="inferred from homology"/>
<name>A0A316TY65_9BACT</name>
<dbReference type="PANTHER" id="PTHR37302">
    <property type="entry name" value="SLR1116 PROTEIN"/>
    <property type="match status" value="1"/>
</dbReference>
<evidence type="ECO:0000256" key="3">
    <source>
        <dbReference type="PIRSR" id="PIRSR607837-1"/>
    </source>
</evidence>
<dbReference type="GO" id="GO:0046872">
    <property type="term" value="F:metal ion binding"/>
    <property type="evidence" value="ECO:0007669"/>
    <property type="project" value="UniProtKB-KW"/>
</dbReference>
<evidence type="ECO:0008006" key="6">
    <source>
        <dbReference type="Google" id="ProtNLM"/>
    </source>
</evidence>
<keyword evidence="5" id="KW-1185">Reference proteome</keyword>
<reference evidence="4 5" key="1">
    <citation type="submission" date="2018-05" db="EMBL/GenBank/DDBJ databases">
        <title>Rhodohalobacter halophilus gen. nov., sp. nov., a moderately halophilic member of the family Balneolaceae.</title>
        <authorList>
            <person name="Liu Z.-W."/>
        </authorList>
    </citation>
    <scope>NUCLEOTIDE SEQUENCE [LARGE SCALE GENOMIC DNA]</scope>
    <source>
        <strain evidence="4 5">8A47</strain>
    </source>
</reference>